<evidence type="ECO:0000313" key="5">
    <source>
        <dbReference type="EMBL" id="RTZ78905.1"/>
    </source>
</evidence>
<feature type="domain" description="Gfo/Idh/MocA-like oxidoreductase N-terminal" evidence="3">
    <location>
        <begin position="5"/>
        <end position="118"/>
    </location>
</feature>
<dbReference type="InterPro" id="IPR050984">
    <property type="entry name" value="Gfo/Idh/MocA_domain"/>
</dbReference>
<dbReference type="InterPro" id="IPR036291">
    <property type="entry name" value="NAD(P)-bd_dom_sf"/>
</dbReference>
<dbReference type="Gene3D" id="3.40.50.720">
    <property type="entry name" value="NAD(P)-binding Rossmann-like Domain"/>
    <property type="match status" value="1"/>
</dbReference>
<proteinExistence type="inferred from homology"/>
<feature type="domain" description="GFO/IDH/MocA-like oxidoreductase" evidence="4">
    <location>
        <begin position="133"/>
        <end position="249"/>
    </location>
</feature>
<evidence type="ECO:0000313" key="6">
    <source>
        <dbReference type="Proteomes" id="UP000286732"/>
    </source>
</evidence>
<gene>
    <name evidence="5" type="ORF">DSY98_06635</name>
</gene>
<dbReference type="SUPFAM" id="SSF55347">
    <property type="entry name" value="Glyceraldehyde-3-phosphate dehydrogenase-like, C-terminal domain"/>
    <property type="match status" value="1"/>
</dbReference>
<evidence type="ECO:0000256" key="2">
    <source>
        <dbReference type="ARBA" id="ARBA00023002"/>
    </source>
</evidence>
<dbReference type="Gene3D" id="3.30.360.10">
    <property type="entry name" value="Dihydrodipicolinate Reductase, domain 2"/>
    <property type="match status" value="1"/>
</dbReference>
<reference evidence="5 6" key="1">
    <citation type="submission" date="2018-06" db="EMBL/GenBank/DDBJ databases">
        <title>Combined omics and stable isotope probing to characterize newly discovered Mariana Back-Arc vent microbial communities.</title>
        <authorList>
            <person name="Trembath-Reichert E."/>
            <person name="Huber J.A."/>
        </authorList>
    </citation>
    <scope>NUCLEOTIDE SEQUENCE [LARGE SCALE GENOMIC DNA]</scope>
    <source>
        <strain evidence="5">MAG 63_2</strain>
    </source>
</reference>
<dbReference type="Pfam" id="PF22725">
    <property type="entry name" value="GFO_IDH_MocA_C3"/>
    <property type="match status" value="1"/>
</dbReference>
<organism evidence="5 6">
    <name type="scientific">SAR324 cluster bacterium</name>
    <dbReference type="NCBI Taxonomy" id="2024889"/>
    <lineage>
        <taxon>Bacteria</taxon>
        <taxon>Deltaproteobacteria</taxon>
        <taxon>SAR324 cluster</taxon>
    </lineage>
</organism>
<dbReference type="InterPro" id="IPR055170">
    <property type="entry name" value="GFO_IDH_MocA-like_dom"/>
</dbReference>
<dbReference type="InterPro" id="IPR000683">
    <property type="entry name" value="Gfo/Idh/MocA-like_OxRdtase_N"/>
</dbReference>
<protein>
    <submittedName>
        <fullName evidence="5">Gfo/Idh/MocA family oxidoreductase</fullName>
    </submittedName>
</protein>
<name>A0A432G5P8_9DELT</name>
<sequence length="329" mass="36488">MKKLRWGVLSTANIGLEKVIPAMQQGEYCEMAAIASQSLEKAQAAAAKLGIPKACGSYDELLADTEIDAVYIPLPNHLHVPWAIKALKAGKHVLCEKPIGLTTAEAKELLVEARKHPELKVMEAFMYRHHPQWQRAQQLVNEGKIGALQTIHSFFSYYNADPENIRNMAQIGGGGLMDIGCYCISLARFIFGSEPQKVLGKLEYDPEFRTDRLCSGILDFGEGTSSFTCSTQLTPYQRVNIFGTEGRIEIEIPFNAPPDVPCRMLHQNGDQLEEIVLEICDQYTIQGDLFSLSVLNDTEVPTPLEDAFANMKVLEAVIRSSGKGAWTRL</sequence>
<comment type="similarity">
    <text evidence="1">Belongs to the Gfo/Idh/MocA family.</text>
</comment>
<dbReference type="GO" id="GO:0000166">
    <property type="term" value="F:nucleotide binding"/>
    <property type="evidence" value="ECO:0007669"/>
    <property type="project" value="InterPro"/>
</dbReference>
<evidence type="ECO:0000259" key="4">
    <source>
        <dbReference type="Pfam" id="PF22725"/>
    </source>
</evidence>
<evidence type="ECO:0000256" key="1">
    <source>
        <dbReference type="ARBA" id="ARBA00010928"/>
    </source>
</evidence>
<dbReference type="GO" id="GO:0016491">
    <property type="term" value="F:oxidoreductase activity"/>
    <property type="evidence" value="ECO:0007669"/>
    <property type="project" value="UniProtKB-KW"/>
</dbReference>
<dbReference type="AlphaFoldDB" id="A0A432G5P8"/>
<comment type="caution">
    <text evidence="5">The sequence shown here is derived from an EMBL/GenBank/DDBJ whole genome shotgun (WGS) entry which is preliminary data.</text>
</comment>
<dbReference type="EMBL" id="QNZM01000258">
    <property type="protein sequence ID" value="RTZ78905.1"/>
    <property type="molecule type" value="Genomic_DNA"/>
</dbReference>
<dbReference type="PANTHER" id="PTHR22604">
    <property type="entry name" value="OXIDOREDUCTASES"/>
    <property type="match status" value="1"/>
</dbReference>
<accession>A0A432G5P8</accession>
<dbReference type="SUPFAM" id="SSF51735">
    <property type="entry name" value="NAD(P)-binding Rossmann-fold domains"/>
    <property type="match status" value="1"/>
</dbReference>
<dbReference type="Pfam" id="PF01408">
    <property type="entry name" value="GFO_IDH_MocA"/>
    <property type="match status" value="1"/>
</dbReference>
<dbReference type="Proteomes" id="UP000286732">
    <property type="component" value="Unassembled WGS sequence"/>
</dbReference>
<dbReference type="PANTHER" id="PTHR22604:SF105">
    <property type="entry name" value="TRANS-1,2-DIHYDROBENZENE-1,2-DIOL DEHYDROGENASE"/>
    <property type="match status" value="1"/>
</dbReference>
<keyword evidence="2" id="KW-0560">Oxidoreductase</keyword>
<evidence type="ECO:0000259" key="3">
    <source>
        <dbReference type="Pfam" id="PF01408"/>
    </source>
</evidence>